<evidence type="ECO:0000313" key="2">
    <source>
        <dbReference type="EMBL" id="GAA1550007.1"/>
    </source>
</evidence>
<keyword evidence="3" id="KW-1185">Reference proteome</keyword>
<name>A0ABP4MTD5_9ACTN</name>
<dbReference type="RefSeq" id="WP_344231476.1">
    <property type="nucleotide sequence ID" value="NZ_BAAAPH010000001.1"/>
</dbReference>
<sequence length="82" mass="8948">MAEPTLSEVHADLVGRLKHDERLRTLEQQTATLQAIVQDIPRMEARIMAAIQEAKPKNTAAWASVIVAAVTVVVAIVAYTAR</sequence>
<keyword evidence="1" id="KW-1133">Transmembrane helix</keyword>
<keyword evidence="1" id="KW-0472">Membrane</keyword>
<dbReference type="Proteomes" id="UP001501705">
    <property type="component" value="Unassembled WGS sequence"/>
</dbReference>
<gene>
    <name evidence="2" type="ORF">GCM10009804_03240</name>
</gene>
<organism evidence="2 3">
    <name type="scientific">Kribbella hippodromi</name>
    <dbReference type="NCBI Taxonomy" id="434347"/>
    <lineage>
        <taxon>Bacteria</taxon>
        <taxon>Bacillati</taxon>
        <taxon>Actinomycetota</taxon>
        <taxon>Actinomycetes</taxon>
        <taxon>Propionibacteriales</taxon>
        <taxon>Kribbellaceae</taxon>
        <taxon>Kribbella</taxon>
    </lineage>
</organism>
<proteinExistence type="predicted"/>
<evidence type="ECO:0008006" key="4">
    <source>
        <dbReference type="Google" id="ProtNLM"/>
    </source>
</evidence>
<protein>
    <recommendedName>
        <fullName evidence="4">DUF3618 domain-containing protein</fullName>
    </recommendedName>
</protein>
<accession>A0ABP4MTD5</accession>
<reference evidence="3" key="1">
    <citation type="journal article" date="2019" name="Int. J. Syst. Evol. Microbiol.">
        <title>The Global Catalogue of Microorganisms (GCM) 10K type strain sequencing project: providing services to taxonomists for standard genome sequencing and annotation.</title>
        <authorList>
            <consortium name="The Broad Institute Genomics Platform"/>
            <consortium name="The Broad Institute Genome Sequencing Center for Infectious Disease"/>
            <person name="Wu L."/>
            <person name="Ma J."/>
        </authorList>
    </citation>
    <scope>NUCLEOTIDE SEQUENCE [LARGE SCALE GENOMIC DNA]</scope>
    <source>
        <strain evidence="3">JCM 15572</strain>
    </source>
</reference>
<keyword evidence="1" id="KW-0812">Transmembrane</keyword>
<evidence type="ECO:0000313" key="3">
    <source>
        <dbReference type="Proteomes" id="UP001501705"/>
    </source>
</evidence>
<dbReference type="EMBL" id="BAAAPH010000001">
    <property type="protein sequence ID" value="GAA1550007.1"/>
    <property type="molecule type" value="Genomic_DNA"/>
</dbReference>
<comment type="caution">
    <text evidence="2">The sequence shown here is derived from an EMBL/GenBank/DDBJ whole genome shotgun (WGS) entry which is preliminary data.</text>
</comment>
<feature type="transmembrane region" description="Helical" evidence="1">
    <location>
        <begin position="60"/>
        <end position="81"/>
    </location>
</feature>
<evidence type="ECO:0000256" key="1">
    <source>
        <dbReference type="SAM" id="Phobius"/>
    </source>
</evidence>